<dbReference type="GO" id="GO:0042597">
    <property type="term" value="C:periplasmic space"/>
    <property type="evidence" value="ECO:0007669"/>
    <property type="project" value="UniProtKB-ARBA"/>
</dbReference>
<dbReference type="GO" id="GO:1904680">
    <property type="term" value="F:peptide transmembrane transporter activity"/>
    <property type="evidence" value="ECO:0007669"/>
    <property type="project" value="TreeGrafter"/>
</dbReference>
<evidence type="ECO:0000313" key="8">
    <source>
        <dbReference type="Proteomes" id="UP000543642"/>
    </source>
</evidence>
<dbReference type="SUPFAM" id="SSF53850">
    <property type="entry name" value="Periplasmic binding protein-like II"/>
    <property type="match status" value="1"/>
</dbReference>
<sequence length="544" mass="59854">MKRRTALFMTAVLALGLLSGCGGNSGQADTSGSGSGDAQTASGGTESGAAVSDSGQQGVTGTSDETLTIALTAEPPTLMPSPSSLKEAGVVINCMAETLVKWDSETGEILPNLADYEWIDDTHFRITLKEGIYFQNGDELTTDDVLYTFQVKSELSGGSFQIYNLDATEIEDDYNMVFETNGIWVQAPERFCQDTFTILSKNTLEAMGGVDNTELYPVEGYGTGPYTFKEWVPGQYILLERNDNYWNTEKAPYYKNLRFVFVNDAAARAMAVESGDVDLAMELPTSQGQIYEGNEAVSVHYLDTMLTGGIYLNCEREGLNNELVREAIWNLVDVKALNQLTGNGLGKECQTTISPYSIVYDPEPEGTVREVNVERAKELLAEAGYADGLTLEMTCMAVQQPQCEIIQENLRQGGITVNLTVNETPIHFDLLRSGDYDMAITDLSPMYYTENLRLVDGRISTDEVAGGCNYKDENFYPLLDAAYNAFDMDERIAAYKECQDYMKEHYVFIGTNTTVKMELTTAGLTCPGLTGTGWEDFTTVRPVQ</sequence>
<evidence type="ECO:0000256" key="2">
    <source>
        <dbReference type="ARBA" id="ARBA00022448"/>
    </source>
</evidence>
<dbReference type="PIRSF" id="PIRSF002741">
    <property type="entry name" value="MppA"/>
    <property type="match status" value="1"/>
</dbReference>
<evidence type="ECO:0000256" key="4">
    <source>
        <dbReference type="SAM" id="MobiDB-lite"/>
    </source>
</evidence>
<feature type="signal peptide" evidence="5">
    <location>
        <begin position="1"/>
        <end position="28"/>
    </location>
</feature>
<gene>
    <name evidence="7" type="ORF">HNP82_001756</name>
</gene>
<comment type="similarity">
    <text evidence="1">Belongs to the bacterial solute-binding protein 5 family.</text>
</comment>
<comment type="caution">
    <text evidence="7">The sequence shown here is derived from an EMBL/GenBank/DDBJ whole genome shotgun (WGS) entry which is preliminary data.</text>
</comment>
<evidence type="ECO:0000313" key="7">
    <source>
        <dbReference type="EMBL" id="MBB5264628.1"/>
    </source>
</evidence>
<dbReference type="InterPro" id="IPR039424">
    <property type="entry name" value="SBP_5"/>
</dbReference>
<evidence type="ECO:0000256" key="5">
    <source>
        <dbReference type="SAM" id="SignalP"/>
    </source>
</evidence>
<dbReference type="PANTHER" id="PTHR30290:SF9">
    <property type="entry name" value="OLIGOPEPTIDE-BINDING PROTEIN APPA"/>
    <property type="match status" value="1"/>
</dbReference>
<feature type="chain" id="PRO_5031513166" evidence="5">
    <location>
        <begin position="29"/>
        <end position="544"/>
    </location>
</feature>
<dbReference type="PROSITE" id="PS51257">
    <property type="entry name" value="PROKAR_LIPOPROTEIN"/>
    <property type="match status" value="1"/>
</dbReference>
<dbReference type="Gene3D" id="3.40.190.10">
    <property type="entry name" value="Periplasmic binding protein-like II"/>
    <property type="match status" value="1"/>
</dbReference>
<dbReference type="Gene3D" id="3.10.105.10">
    <property type="entry name" value="Dipeptide-binding Protein, Domain 3"/>
    <property type="match status" value="1"/>
</dbReference>
<keyword evidence="2" id="KW-0813">Transport</keyword>
<dbReference type="GO" id="GO:0043190">
    <property type="term" value="C:ATP-binding cassette (ABC) transporter complex"/>
    <property type="evidence" value="ECO:0007669"/>
    <property type="project" value="InterPro"/>
</dbReference>
<dbReference type="GO" id="GO:0015833">
    <property type="term" value="P:peptide transport"/>
    <property type="evidence" value="ECO:0007669"/>
    <property type="project" value="TreeGrafter"/>
</dbReference>
<accession>A0A7W8HA95</accession>
<dbReference type="Pfam" id="PF00496">
    <property type="entry name" value="SBP_bac_5"/>
    <property type="match status" value="1"/>
</dbReference>
<dbReference type="InterPro" id="IPR030678">
    <property type="entry name" value="Peptide/Ni-bd"/>
</dbReference>
<name>A0A7W8HA95_9FIRM</name>
<dbReference type="CDD" id="cd00995">
    <property type="entry name" value="PBP2_NikA_DppA_OppA_like"/>
    <property type="match status" value="1"/>
</dbReference>
<dbReference type="RefSeq" id="WP_183773405.1">
    <property type="nucleotide sequence ID" value="NZ_JACHFW010000006.1"/>
</dbReference>
<keyword evidence="3 5" id="KW-0732">Signal</keyword>
<evidence type="ECO:0000259" key="6">
    <source>
        <dbReference type="Pfam" id="PF00496"/>
    </source>
</evidence>
<dbReference type="EMBL" id="JACHFW010000006">
    <property type="protein sequence ID" value="MBB5264628.1"/>
    <property type="molecule type" value="Genomic_DNA"/>
</dbReference>
<organism evidence="7 8">
    <name type="scientific">Catenibacillus scindens</name>
    <dbReference type="NCBI Taxonomy" id="673271"/>
    <lineage>
        <taxon>Bacteria</taxon>
        <taxon>Bacillati</taxon>
        <taxon>Bacillota</taxon>
        <taxon>Clostridia</taxon>
        <taxon>Lachnospirales</taxon>
        <taxon>Lachnospiraceae</taxon>
        <taxon>Catenibacillus</taxon>
    </lineage>
</organism>
<dbReference type="PANTHER" id="PTHR30290">
    <property type="entry name" value="PERIPLASMIC BINDING COMPONENT OF ABC TRANSPORTER"/>
    <property type="match status" value="1"/>
</dbReference>
<feature type="domain" description="Solute-binding protein family 5" evidence="6">
    <location>
        <begin position="109"/>
        <end position="448"/>
    </location>
</feature>
<dbReference type="AlphaFoldDB" id="A0A7W8HA95"/>
<keyword evidence="8" id="KW-1185">Reference proteome</keyword>
<evidence type="ECO:0000256" key="1">
    <source>
        <dbReference type="ARBA" id="ARBA00005695"/>
    </source>
</evidence>
<reference evidence="7 8" key="1">
    <citation type="submission" date="2020-08" db="EMBL/GenBank/DDBJ databases">
        <title>Genomic Encyclopedia of Type Strains, Phase IV (KMG-IV): sequencing the most valuable type-strain genomes for metagenomic binning, comparative biology and taxonomic classification.</title>
        <authorList>
            <person name="Goeker M."/>
        </authorList>
    </citation>
    <scope>NUCLEOTIDE SEQUENCE [LARGE SCALE GENOMIC DNA]</scope>
    <source>
        <strain evidence="7 8">DSM 106146</strain>
    </source>
</reference>
<evidence type="ECO:0000256" key="3">
    <source>
        <dbReference type="ARBA" id="ARBA00022729"/>
    </source>
</evidence>
<protein>
    <submittedName>
        <fullName evidence="7">Peptide/nickel transport system substrate-binding protein</fullName>
    </submittedName>
</protein>
<feature type="region of interest" description="Disordered" evidence="4">
    <location>
        <begin position="24"/>
        <end position="61"/>
    </location>
</feature>
<dbReference type="InterPro" id="IPR000914">
    <property type="entry name" value="SBP_5_dom"/>
</dbReference>
<dbReference type="Proteomes" id="UP000543642">
    <property type="component" value="Unassembled WGS sequence"/>
</dbReference>
<proteinExistence type="inferred from homology"/>
<feature type="compositionally biased region" description="Polar residues" evidence="4">
    <location>
        <begin position="27"/>
        <end position="44"/>
    </location>
</feature>